<dbReference type="SMART" id="SM00500">
    <property type="entry name" value="SFM"/>
    <property type="match status" value="1"/>
</dbReference>
<dbReference type="Proteomes" id="UP000723463">
    <property type="component" value="Unassembled WGS sequence"/>
</dbReference>
<evidence type="ECO:0000259" key="9">
    <source>
        <dbReference type="SMART" id="SM00500"/>
    </source>
</evidence>
<evidence type="ECO:0000256" key="1">
    <source>
        <dbReference type="ARBA" id="ARBA00004123"/>
    </source>
</evidence>
<dbReference type="AlphaFoldDB" id="A0A9P6EZS5"/>
<keyword evidence="6" id="KW-0508">mRNA splicing</keyword>
<dbReference type="Gene3D" id="1.20.940.10">
    <property type="entry name" value="Functional domain of the splicing factor Prp18"/>
    <property type="match status" value="1"/>
</dbReference>
<keyword evidence="5" id="KW-0747">Spliceosome</keyword>
<comment type="subcellular location">
    <subcellularLocation>
        <location evidence="1">Nucleus</location>
    </subcellularLocation>
</comment>
<feature type="domain" description="Pre-mRNA processing factor 4 (PRP4)-like" evidence="9">
    <location>
        <begin position="122"/>
        <end position="171"/>
    </location>
</feature>
<evidence type="ECO:0000256" key="8">
    <source>
        <dbReference type="SAM" id="MobiDB-lite"/>
    </source>
</evidence>
<dbReference type="GO" id="GO:0000350">
    <property type="term" value="P:generation of catalytic spliceosome for second transesterification step"/>
    <property type="evidence" value="ECO:0007669"/>
    <property type="project" value="TreeGrafter"/>
</dbReference>
<evidence type="ECO:0000256" key="3">
    <source>
        <dbReference type="ARBA" id="ARBA00018242"/>
    </source>
</evidence>
<evidence type="ECO:0000256" key="5">
    <source>
        <dbReference type="ARBA" id="ARBA00022728"/>
    </source>
</evidence>
<dbReference type="GO" id="GO:0046540">
    <property type="term" value="C:U4/U6 x U5 tri-snRNP complex"/>
    <property type="evidence" value="ECO:0007669"/>
    <property type="project" value="TreeGrafter"/>
</dbReference>
<feature type="compositionally biased region" description="Basic and acidic residues" evidence="8">
    <location>
        <begin position="42"/>
        <end position="70"/>
    </location>
</feature>
<evidence type="ECO:0000256" key="2">
    <source>
        <dbReference type="ARBA" id="ARBA00008137"/>
    </source>
</evidence>
<gene>
    <name evidence="10" type="primary">PRP18</name>
    <name evidence="10" type="ORF">EC957_005165</name>
</gene>
<organism evidence="10 11">
    <name type="scientific">Mortierella hygrophila</name>
    <dbReference type="NCBI Taxonomy" id="979708"/>
    <lineage>
        <taxon>Eukaryota</taxon>
        <taxon>Fungi</taxon>
        <taxon>Fungi incertae sedis</taxon>
        <taxon>Mucoromycota</taxon>
        <taxon>Mortierellomycotina</taxon>
        <taxon>Mortierellomycetes</taxon>
        <taxon>Mortierellales</taxon>
        <taxon>Mortierellaceae</taxon>
        <taxon>Mortierella</taxon>
    </lineage>
</organism>
<dbReference type="InterPro" id="IPR039979">
    <property type="entry name" value="PRPF18"/>
</dbReference>
<dbReference type="InterPro" id="IPR004098">
    <property type="entry name" value="Prp18"/>
</dbReference>
<dbReference type="InterPro" id="IPR036285">
    <property type="entry name" value="PRP4-like_sf"/>
</dbReference>
<dbReference type="InterPro" id="IPR014906">
    <property type="entry name" value="PRP4-like"/>
</dbReference>
<dbReference type="GO" id="GO:0071021">
    <property type="term" value="C:U2-type post-spliceosomal complex"/>
    <property type="evidence" value="ECO:0007669"/>
    <property type="project" value="TreeGrafter"/>
</dbReference>
<dbReference type="GO" id="GO:0005682">
    <property type="term" value="C:U5 snRNP"/>
    <property type="evidence" value="ECO:0007669"/>
    <property type="project" value="TreeGrafter"/>
</dbReference>
<accession>A0A9P6EZS5</accession>
<feature type="compositionally biased region" description="Low complexity" evidence="8">
    <location>
        <begin position="92"/>
        <end position="103"/>
    </location>
</feature>
<comment type="caution">
    <text evidence="10">The sequence shown here is derived from an EMBL/GenBank/DDBJ whole genome shotgun (WGS) entry which is preliminary data.</text>
</comment>
<comment type="similarity">
    <text evidence="2">Belongs to the PRP18 family.</text>
</comment>
<name>A0A9P6EZS5_9FUNG</name>
<keyword evidence="11" id="KW-1185">Reference proteome</keyword>
<dbReference type="Pfam" id="PF02840">
    <property type="entry name" value="Prp18"/>
    <property type="match status" value="1"/>
</dbReference>
<sequence length="371" mass="41799">MDLIEAALAKKRAAVDSASGGTKKKYIRKGDLEKLREQEYLAEQERERKAKEEKERQRDLEREAKRKEKTAATATATGSPDSLAAGTPTGDSSSASKPTIPSSDNPDDVIAAAVASAATFNIAPEEVVRRLRARGHPIRLFAETDQARKIRLRALELVEDRSEGQRNDFMRAMEDAETGLHMEALGQQGGSSAKEKKSKSVPAKDVDTNEISVDLIQKDMDKLYVLIYTYFKRLLREWEQDLDQRPDELKRSTPGKLATATQAQSAEYLRPFFKSLRQKSLEPDVLMRITEIAELMIKREHMAANDAYLKLSIGNAPWPIGVTMVGIHERSGREKIFSAQVAHVLNDETSRKWIQSIKRIMTFAEKKYPRL</sequence>
<dbReference type="EMBL" id="JAAAXW010000235">
    <property type="protein sequence ID" value="KAF9539654.1"/>
    <property type="molecule type" value="Genomic_DNA"/>
</dbReference>
<evidence type="ECO:0000256" key="6">
    <source>
        <dbReference type="ARBA" id="ARBA00023187"/>
    </source>
</evidence>
<protein>
    <recommendedName>
        <fullName evidence="3">Pre-mRNA-splicing factor 18</fullName>
    </recommendedName>
</protein>
<keyword evidence="7" id="KW-0539">Nucleus</keyword>
<evidence type="ECO:0000313" key="10">
    <source>
        <dbReference type="EMBL" id="KAF9539654.1"/>
    </source>
</evidence>
<reference evidence="10" key="1">
    <citation type="journal article" date="2020" name="Fungal Divers.">
        <title>Resolving the Mortierellaceae phylogeny through synthesis of multi-gene phylogenetics and phylogenomics.</title>
        <authorList>
            <person name="Vandepol N."/>
            <person name="Liber J."/>
            <person name="Desiro A."/>
            <person name="Na H."/>
            <person name="Kennedy M."/>
            <person name="Barry K."/>
            <person name="Grigoriev I.V."/>
            <person name="Miller A.N."/>
            <person name="O'Donnell K."/>
            <person name="Stajich J.E."/>
            <person name="Bonito G."/>
        </authorList>
    </citation>
    <scope>NUCLEOTIDE SEQUENCE</scope>
    <source>
        <strain evidence="10">NRRL 2591</strain>
    </source>
</reference>
<evidence type="ECO:0000256" key="4">
    <source>
        <dbReference type="ARBA" id="ARBA00022664"/>
    </source>
</evidence>
<dbReference type="SUPFAM" id="SSF47938">
    <property type="entry name" value="Functional domain of the splicing factor Prp18"/>
    <property type="match status" value="1"/>
</dbReference>
<dbReference type="PANTHER" id="PTHR13007:SF19">
    <property type="entry name" value="PRE-MRNA-SPLICING FACTOR 18"/>
    <property type="match status" value="1"/>
</dbReference>
<evidence type="ECO:0000313" key="11">
    <source>
        <dbReference type="Proteomes" id="UP000723463"/>
    </source>
</evidence>
<proteinExistence type="inferred from homology"/>
<dbReference type="PANTHER" id="PTHR13007">
    <property type="entry name" value="PRE-MRNA SPLICING FACTOR-RELATED"/>
    <property type="match status" value="1"/>
</dbReference>
<feature type="region of interest" description="Disordered" evidence="8">
    <location>
        <begin position="8"/>
        <end position="29"/>
    </location>
</feature>
<dbReference type="Gene3D" id="4.10.280.110">
    <property type="entry name" value="Pre-mRNA processing factor 4 domain"/>
    <property type="match status" value="1"/>
</dbReference>
<evidence type="ECO:0000256" key="7">
    <source>
        <dbReference type="ARBA" id="ARBA00023242"/>
    </source>
</evidence>
<dbReference type="Pfam" id="PF08799">
    <property type="entry name" value="PRP4"/>
    <property type="match status" value="1"/>
</dbReference>
<dbReference type="SUPFAM" id="SSF158230">
    <property type="entry name" value="PRP4-like"/>
    <property type="match status" value="1"/>
</dbReference>
<keyword evidence="4" id="KW-0507">mRNA processing</keyword>
<feature type="region of interest" description="Disordered" evidence="8">
    <location>
        <begin position="42"/>
        <end position="107"/>
    </location>
</feature>